<dbReference type="OrthoDB" id="191139at2759"/>
<name>A0A9W9L1J5_9EURO</name>
<dbReference type="SUPFAM" id="SSF51735">
    <property type="entry name" value="NAD(P)-binding Rossmann-fold domains"/>
    <property type="match status" value="1"/>
</dbReference>
<comment type="pathway">
    <text evidence="1">Steroid biosynthesis; zymosterol biosynthesis; zymosterol from lanosterol: step 5/6.</text>
</comment>
<evidence type="ECO:0000256" key="1">
    <source>
        <dbReference type="ARBA" id="ARBA00023589"/>
    </source>
</evidence>
<comment type="caution">
    <text evidence="3">The sequence shown here is derived from an EMBL/GenBank/DDBJ whole genome shotgun (WGS) entry which is preliminary data.</text>
</comment>
<dbReference type="GO" id="GO:0005741">
    <property type="term" value="C:mitochondrial outer membrane"/>
    <property type="evidence" value="ECO:0007669"/>
    <property type="project" value="TreeGrafter"/>
</dbReference>
<dbReference type="GO" id="GO:0000253">
    <property type="term" value="F:3-beta-hydroxysteroid 3-dehydrogenase (NADP+) activity"/>
    <property type="evidence" value="ECO:0007669"/>
    <property type="project" value="UniProtKB-EC"/>
</dbReference>
<dbReference type="Gene3D" id="3.40.50.720">
    <property type="entry name" value="NAD(P)-binding Rossmann-like Domain"/>
    <property type="match status" value="1"/>
</dbReference>
<dbReference type="PANTHER" id="PTHR43647:SF4">
    <property type="entry name" value="KETOREDUCTASE (KR) DOMAIN-CONTAINING PROTEIN"/>
    <property type="match status" value="1"/>
</dbReference>
<evidence type="ECO:0000256" key="2">
    <source>
        <dbReference type="ARBA" id="ARBA00023621"/>
    </source>
</evidence>
<dbReference type="GeneID" id="81407239"/>
<dbReference type="InterPro" id="IPR002347">
    <property type="entry name" value="SDR_fam"/>
</dbReference>
<organism evidence="3 4">
    <name type="scientific">Penicillium bovifimosum</name>
    <dbReference type="NCBI Taxonomy" id="126998"/>
    <lineage>
        <taxon>Eukaryota</taxon>
        <taxon>Fungi</taxon>
        <taxon>Dikarya</taxon>
        <taxon>Ascomycota</taxon>
        <taxon>Pezizomycotina</taxon>
        <taxon>Eurotiomycetes</taxon>
        <taxon>Eurotiomycetidae</taxon>
        <taxon>Eurotiales</taxon>
        <taxon>Aspergillaceae</taxon>
        <taxon>Penicillium</taxon>
    </lineage>
</organism>
<dbReference type="InterPro" id="IPR036291">
    <property type="entry name" value="NAD(P)-bd_dom_sf"/>
</dbReference>
<proteinExistence type="predicted"/>
<dbReference type="RefSeq" id="XP_056521665.1">
    <property type="nucleotide sequence ID" value="XM_056668069.1"/>
</dbReference>
<dbReference type="GO" id="GO:0005811">
    <property type="term" value="C:lipid droplet"/>
    <property type="evidence" value="ECO:0007669"/>
    <property type="project" value="TreeGrafter"/>
</dbReference>
<dbReference type="EC" id="1.1.1.270" evidence="2"/>
<dbReference type="AlphaFoldDB" id="A0A9W9L1J5"/>
<keyword evidence="4" id="KW-1185">Reference proteome</keyword>
<reference evidence="3" key="1">
    <citation type="submission" date="2022-11" db="EMBL/GenBank/DDBJ databases">
        <authorList>
            <person name="Petersen C."/>
        </authorList>
    </citation>
    <scope>NUCLEOTIDE SEQUENCE</scope>
    <source>
        <strain evidence="3">IBT 22155</strain>
    </source>
</reference>
<evidence type="ECO:0000313" key="3">
    <source>
        <dbReference type="EMBL" id="KAJ5131286.1"/>
    </source>
</evidence>
<evidence type="ECO:0000313" key="4">
    <source>
        <dbReference type="Proteomes" id="UP001149079"/>
    </source>
</evidence>
<accession>A0A9W9L1J5</accession>
<dbReference type="PANTHER" id="PTHR43647">
    <property type="entry name" value="DEHYDROGENASE"/>
    <property type="match status" value="1"/>
</dbReference>
<reference evidence="3" key="2">
    <citation type="journal article" date="2023" name="IMA Fungus">
        <title>Comparative genomic study of the Penicillium genus elucidates a diverse pangenome and 15 lateral gene transfer events.</title>
        <authorList>
            <person name="Petersen C."/>
            <person name="Sorensen T."/>
            <person name="Nielsen M.R."/>
            <person name="Sondergaard T.E."/>
            <person name="Sorensen J.L."/>
            <person name="Fitzpatrick D.A."/>
            <person name="Frisvad J.C."/>
            <person name="Nielsen K.L."/>
        </authorList>
    </citation>
    <scope>NUCLEOTIDE SEQUENCE</scope>
    <source>
        <strain evidence="3">IBT 22155</strain>
    </source>
</reference>
<dbReference type="Proteomes" id="UP001149079">
    <property type="component" value="Unassembled WGS sequence"/>
</dbReference>
<dbReference type="GO" id="GO:0005789">
    <property type="term" value="C:endoplasmic reticulum membrane"/>
    <property type="evidence" value="ECO:0007669"/>
    <property type="project" value="TreeGrafter"/>
</dbReference>
<protein>
    <recommendedName>
        <fullName evidence="2">3beta-hydroxysteroid 3-dehydrogenase</fullName>
        <ecNumber evidence="2">1.1.1.270</ecNumber>
    </recommendedName>
</protein>
<sequence length="339" mass="37176">MAGTVIITGATGSLALEAVHQVLSTHPSLTVIGTVRNATKTPKSPQLLRLEGLSRQNPSSNLLIKSVDLSSLSDVRAFANEIAGLVEKKELPPISAIICNAFTWSLDGQRLSKDQMENTFQVNHLSHFLLVLKLLRSMDPENGRVVLLSSVVHDPEHSNPLAKLGAELPSDDNLDSLIKPDPDAAGTEYDMGWQRYANSKLANVMFMHSLNERLQQNPRLSKITVTAMDPGGMVDSRAHEVQLPSTRVVFKLLSLLLPVIKLFTYSLRSNADSARDILALALAPGFASVRGHFNGREPQAPALASENVAKREVIWKACWEWVGIEEDETCVPKTYSEEL</sequence>
<dbReference type="EMBL" id="JAPQKL010000005">
    <property type="protein sequence ID" value="KAJ5131286.1"/>
    <property type="molecule type" value="Genomic_DNA"/>
</dbReference>
<dbReference type="Pfam" id="PF00106">
    <property type="entry name" value="adh_short"/>
    <property type="match status" value="1"/>
</dbReference>
<gene>
    <name evidence="3" type="ORF">N7515_007325</name>
</gene>
<dbReference type="InterPro" id="IPR051593">
    <property type="entry name" value="Ergosterol_Biosynth_ERG27"/>
</dbReference>